<keyword evidence="3" id="KW-1185">Reference proteome</keyword>
<accession>A0ABT8C0H7</accession>
<evidence type="ECO:0000256" key="1">
    <source>
        <dbReference type="SAM" id="Phobius"/>
    </source>
</evidence>
<keyword evidence="1" id="KW-1133">Transmembrane helix</keyword>
<feature type="transmembrane region" description="Helical" evidence="1">
    <location>
        <begin position="32"/>
        <end position="51"/>
    </location>
</feature>
<dbReference type="Proteomes" id="UP001236663">
    <property type="component" value="Unassembled WGS sequence"/>
</dbReference>
<proteinExistence type="predicted"/>
<reference evidence="3" key="1">
    <citation type="journal article" date="2019" name="Int. J. Syst. Evol. Microbiol.">
        <title>The Global Catalogue of Microorganisms (GCM) 10K type strain sequencing project: providing services to taxonomists for standard genome sequencing and annotation.</title>
        <authorList>
            <consortium name="The Broad Institute Genomics Platform"/>
            <consortium name="The Broad Institute Genome Sequencing Center for Infectious Disease"/>
            <person name="Wu L."/>
            <person name="Ma J."/>
        </authorList>
    </citation>
    <scope>NUCLEOTIDE SEQUENCE [LARGE SCALE GENOMIC DNA]</scope>
    <source>
        <strain evidence="3">CECT 7706</strain>
    </source>
</reference>
<comment type="caution">
    <text evidence="2">The sequence shown here is derived from an EMBL/GenBank/DDBJ whole genome shotgun (WGS) entry which is preliminary data.</text>
</comment>
<dbReference type="RefSeq" id="WP_205602082.1">
    <property type="nucleotide sequence ID" value="NZ_JAUFQS010000001.1"/>
</dbReference>
<gene>
    <name evidence="2" type="ORF">QWZ15_00570</name>
</gene>
<name>A0ABT8C0H7_9BACT</name>
<organism evidence="2 3">
    <name type="scientific">Cyclobacterium jeungdonense</name>
    <dbReference type="NCBI Taxonomy" id="708087"/>
    <lineage>
        <taxon>Bacteria</taxon>
        <taxon>Pseudomonadati</taxon>
        <taxon>Bacteroidota</taxon>
        <taxon>Cytophagia</taxon>
        <taxon>Cytophagales</taxon>
        <taxon>Cyclobacteriaceae</taxon>
        <taxon>Cyclobacterium</taxon>
    </lineage>
</organism>
<evidence type="ECO:0000313" key="2">
    <source>
        <dbReference type="EMBL" id="MDN3686305.1"/>
    </source>
</evidence>
<keyword evidence="1" id="KW-0472">Membrane</keyword>
<dbReference type="EMBL" id="JAUFQS010000001">
    <property type="protein sequence ID" value="MDN3686305.1"/>
    <property type="molecule type" value="Genomic_DNA"/>
</dbReference>
<protein>
    <submittedName>
        <fullName evidence="2">Uncharacterized protein</fullName>
    </submittedName>
</protein>
<sequence length="58" mass="6395">MNKSLQIFVASIGLLAALAYMLHFFGVVHHPYIPAISGATVIAAYLFGVYARKQQEKK</sequence>
<feature type="transmembrane region" description="Helical" evidence="1">
    <location>
        <begin position="7"/>
        <end position="26"/>
    </location>
</feature>
<keyword evidence="1" id="KW-0812">Transmembrane</keyword>
<evidence type="ECO:0000313" key="3">
    <source>
        <dbReference type="Proteomes" id="UP001236663"/>
    </source>
</evidence>